<accession>A0A9X0CM25</accession>
<evidence type="ECO:0000313" key="2">
    <source>
        <dbReference type="EMBL" id="KAJ7363651.1"/>
    </source>
</evidence>
<reference evidence="2" key="1">
    <citation type="submission" date="2023-01" db="EMBL/GenBank/DDBJ databases">
        <title>Genome assembly of the deep-sea coral Lophelia pertusa.</title>
        <authorList>
            <person name="Herrera S."/>
            <person name="Cordes E."/>
        </authorList>
    </citation>
    <scope>NUCLEOTIDE SEQUENCE</scope>
    <source>
        <strain evidence="2">USNM1676648</strain>
        <tissue evidence="2">Polyp</tissue>
    </source>
</reference>
<dbReference type="Proteomes" id="UP001163046">
    <property type="component" value="Unassembled WGS sequence"/>
</dbReference>
<dbReference type="AlphaFoldDB" id="A0A9X0CM25"/>
<evidence type="ECO:0000313" key="3">
    <source>
        <dbReference type="Proteomes" id="UP001163046"/>
    </source>
</evidence>
<organism evidence="2 3">
    <name type="scientific">Desmophyllum pertusum</name>
    <dbReference type="NCBI Taxonomy" id="174260"/>
    <lineage>
        <taxon>Eukaryota</taxon>
        <taxon>Metazoa</taxon>
        <taxon>Cnidaria</taxon>
        <taxon>Anthozoa</taxon>
        <taxon>Hexacorallia</taxon>
        <taxon>Scleractinia</taxon>
        <taxon>Caryophylliina</taxon>
        <taxon>Caryophylliidae</taxon>
        <taxon>Desmophyllum</taxon>
    </lineage>
</organism>
<feature type="region of interest" description="Disordered" evidence="1">
    <location>
        <begin position="1"/>
        <end position="83"/>
    </location>
</feature>
<comment type="caution">
    <text evidence="2">The sequence shown here is derived from an EMBL/GenBank/DDBJ whole genome shotgun (WGS) entry which is preliminary data.</text>
</comment>
<name>A0A9X0CM25_9CNID</name>
<protein>
    <submittedName>
        <fullName evidence="2">Uncharacterized protein</fullName>
    </submittedName>
</protein>
<proteinExistence type="predicted"/>
<dbReference type="EMBL" id="MU827305">
    <property type="protein sequence ID" value="KAJ7363651.1"/>
    <property type="molecule type" value="Genomic_DNA"/>
</dbReference>
<evidence type="ECO:0000256" key="1">
    <source>
        <dbReference type="SAM" id="MobiDB-lite"/>
    </source>
</evidence>
<feature type="compositionally biased region" description="Polar residues" evidence="1">
    <location>
        <begin position="25"/>
        <end position="36"/>
    </location>
</feature>
<feature type="compositionally biased region" description="Polar residues" evidence="1">
    <location>
        <begin position="59"/>
        <end position="70"/>
    </location>
</feature>
<gene>
    <name evidence="2" type="ORF">OS493_009813</name>
</gene>
<sequence>MNEKKGVAEKRKHGQQNKERAMNDTIGQNGVSSSHLSAGHRHHGSIPHTPARQDEPHHSSSTGSSNQPSAPCQPVSDHEGKENERFQNREILLKLLQPPGATMMHAQCGSRTLPHQESENTLFKPELCGSHAHCLRCTSFQHAPRKIVDIGREANEEWNQKTWHSNCIISEIKGQKQNIFTNQNKTESNFRHRDTVAIPGKNLSRSDTERTSVFPTMVRCQSCDVTSRARPFRSEELQLHPDGSQHYPADHQQHSNGHPCFRGKETGIHDPKSATLHQGTGQIGHNIPIQINGKLPRKDQGNLKHMCHTSTWGYQNCDSWKCQHPPPSSQTLVQGHPEMPGITSAGKRTDIVLTDTDRLPDHFRPVEGGKEVVCQMDTRTHQDLPRQHLTNLRIIN</sequence>
<keyword evidence="3" id="KW-1185">Reference proteome</keyword>